<protein>
    <submittedName>
        <fullName evidence="2">Envelope glycoprotein H</fullName>
    </submittedName>
</protein>
<organism evidence="1 2">
    <name type="scientific">Rhabditophanes sp. KR3021</name>
    <dbReference type="NCBI Taxonomy" id="114890"/>
    <lineage>
        <taxon>Eukaryota</taxon>
        <taxon>Metazoa</taxon>
        <taxon>Ecdysozoa</taxon>
        <taxon>Nematoda</taxon>
        <taxon>Chromadorea</taxon>
        <taxon>Rhabditida</taxon>
        <taxon>Tylenchina</taxon>
        <taxon>Panagrolaimomorpha</taxon>
        <taxon>Strongyloidoidea</taxon>
        <taxon>Alloionematidae</taxon>
        <taxon>Rhabditophanes</taxon>
    </lineage>
</organism>
<name>A0AC35TI87_9BILA</name>
<sequence length="414" mass="46840">MKPLLLTLIIYLCLTQTWSIEINEVIGTKNYLLVGVRDCQVSMETTLEPMLCPNHLTDVDHCPSRTACTHESARSFIWTPESPTADSELVPALFFLYLDRGKINVKGVNLTIPLFEDGSKRALHTEFVNSALFSKNIGTIQTLTGPSLHFSQIHDVIYDNIHSNLYVIARAETHTPTMKIYSYSVKPNATIAHFEFSFLSVADFPPQIKAIVDASYDTYEEKFYFHVKDGGHSFLFTLKFGSFMLNVPTFNNWQKERVFSPIRNATVSAGILYLNDRSNINQIRNYILDIKKDQPTAILCRSLHQGANEKMYILKDYDYCRILLRSNYTSSACSHLIQAASQPIEAEDDGSWSPLLTWIVIISILLNIISIAFIAYKCLGSPATLYQSPPSARDKNGKVEFYPTYISDQSGFSF</sequence>
<evidence type="ECO:0000313" key="2">
    <source>
        <dbReference type="WBParaSite" id="RSKR_0000086300.1"/>
    </source>
</evidence>
<accession>A0AC35TI87</accession>
<dbReference type="WBParaSite" id="RSKR_0000086300.1">
    <property type="protein sequence ID" value="RSKR_0000086300.1"/>
    <property type="gene ID" value="RSKR_0000086300"/>
</dbReference>
<dbReference type="Proteomes" id="UP000095286">
    <property type="component" value="Unplaced"/>
</dbReference>
<evidence type="ECO:0000313" key="1">
    <source>
        <dbReference type="Proteomes" id="UP000095286"/>
    </source>
</evidence>
<proteinExistence type="predicted"/>
<reference evidence="2" key="1">
    <citation type="submission" date="2016-11" db="UniProtKB">
        <authorList>
            <consortium name="WormBaseParasite"/>
        </authorList>
    </citation>
    <scope>IDENTIFICATION</scope>
    <source>
        <strain evidence="2">KR3021</strain>
    </source>
</reference>